<evidence type="ECO:0000313" key="3">
    <source>
        <dbReference type="EMBL" id="MEN9060683.1"/>
    </source>
</evidence>
<dbReference type="EC" id="3.1.2.-" evidence="3"/>
<reference evidence="3 4" key="1">
    <citation type="submission" date="2024-05" db="EMBL/GenBank/DDBJ databases">
        <title>Genome sequence of Ponticoccus litoralis KCCM 90028.</title>
        <authorList>
            <person name="Kim J.M."/>
            <person name="Lee J.K."/>
            <person name="Choi B.J."/>
            <person name="Bayburt H."/>
            <person name="Baek J.H."/>
            <person name="Jeon C.O."/>
        </authorList>
    </citation>
    <scope>NUCLEOTIDE SEQUENCE [LARGE SCALE GENOMIC DNA]</scope>
    <source>
        <strain evidence="3 4">KCCM 90028</strain>
    </source>
</reference>
<feature type="domain" description="Thioesterase" evidence="2">
    <location>
        <begin position="1"/>
        <end position="80"/>
    </location>
</feature>
<evidence type="ECO:0000259" key="2">
    <source>
        <dbReference type="Pfam" id="PF03061"/>
    </source>
</evidence>
<dbReference type="Proteomes" id="UP001428774">
    <property type="component" value="Unassembled WGS sequence"/>
</dbReference>
<dbReference type="InterPro" id="IPR006683">
    <property type="entry name" value="Thioestr_dom"/>
</dbReference>
<dbReference type="EMBL" id="JBDNCH010000002">
    <property type="protein sequence ID" value="MEN9060683.1"/>
    <property type="molecule type" value="Genomic_DNA"/>
</dbReference>
<keyword evidence="4" id="KW-1185">Reference proteome</keyword>
<dbReference type="AlphaFoldDB" id="A0AAW9SPZ1"/>
<name>A0AAW9SPZ1_9RHOB</name>
<keyword evidence="3" id="KW-0378">Hydrolase</keyword>
<evidence type="ECO:0000313" key="4">
    <source>
        <dbReference type="Proteomes" id="UP001428774"/>
    </source>
</evidence>
<evidence type="ECO:0000256" key="1">
    <source>
        <dbReference type="SAM" id="MobiDB-lite"/>
    </source>
</evidence>
<sequence>MNNAEYLSLFDTAISLWQIDNGIAITGPEALRFVVVENGCRYFAEAGFPDTLHAGLRLGHLGRSSFRFELALFRNTEERACTEAFFAMVLTDADGRPARLAGSASRGPDHPSSANRVRGLCPQTPEVFSPRRNQRAPVPGFFLVQIPLGVNAAGRGGKAPVHLFHTRTVQALSWKKA</sequence>
<gene>
    <name evidence="3" type="ORF">ABFB10_06195</name>
</gene>
<accession>A0AAW9SPZ1</accession>
<organism evidence="3 4">
    <name type="scientific">Ponticoccus litoralis</name>
    <dbReference type="NCBI Taxonomy" id="422297"/>
    <lineage>
        <taxon>Bacteria</taxon>
        <taxon>Pseudomonadati</taxon>
        <taxon>Pseudomonadota</taxon>
        <taxon>Alphaproteobacteria</taxon>
        <taxon>Rhodobacterales</taxon>
        <taxon>Roseobacteraceae</taxon>
        <taxon>Ponticoccus</taxon>
    </lineage>
</organism>
<protein>
    <submittedName>
        <fullName evidence="3">Acyl-CoA thioesterase</fullName>
        <ecNumber evidence="3">3.1.2.-</ecNumber>
    </submittedName>
</protein>
<feature type="region of interest" description="Disordered" evidence="1">
    <location>
        <begin position="99"/>
        <end position="129"/>
    </location>
</feature>
<dbReference type="RefSeq" id="WP_347167948.1">
    <property type="nucleotide sequence ID" value="NZ_JBDNCH010000002.1"/>
</dbReference>
<dbReference type="Gene3D" id="3.10.129.10">
    <property type="entry name" value="Hotdog Thioesterase"/>
    <property type="match status" value="1"/>
</dbReference>
<proteinExistence type="predicted"/>
<comment type="caution">
    <text evidence="3">The sequence shown here is derived from an EMBL/GenBank/DDBJ whole genome shotgun (WGS) entry which is preliminary data.</text>
</comment>
<dbReference type="CDD" id="cd00586">
    <property type="entry name" value="4HBT"/>
    <property type="match status" value="1"/>
</dbReference>
<dbReference type="SUPFAM" id="SSF54637">
    <property type="entry name" value="Thioesterase/thiol ester dehydrase-isomerase"/>
    <property type="match status" value="1"/>
</dbReference>
<dbReference type="GO" id="GO:0016790">
    <property type="term" value="F:thiolester hydrolase activity"/>
    <property type="evidence" value="ECO:0007669"/>
    <property type="project" value="UniProtKB-ARBA"/>
</dbReference>
<dbReference type="Pfam" id="PF03061">
    <property type="entry name" value="4HBT"/>
    <property type="match status" value="1"/>
</dbReference>
<dbReference type="InterPro" id="IPR029069">
    <property type="entry name" value="HotDog_dom_sf"/>
</dbReference>